<accession>A0A1M5W5A2</accession>
<proteinExistence type="predicted"/>
<name>A0A1M5W5A2_9BACT</name>
<keyword evidence="2" id="KW-1185">Reference proteome</keyword>
<protein>
    <submittedName>
        <fullName evidence="1">Uncharacterized protein</fullName>
    </submittedName>
</protein>
<evidence type="ECO:0000313" key="1">
    <source>
        <dbReference type="EMBL" id="SHH82640.1"/>
    </source>
</evidence>
<sequence length="81" mass="9117">MISDYITGNSYNKKIAQPLIKDIHRGNPGVGTGEDRCYRLLARNQTLAAFFAMVWMFEFTGNKSFVAVFEDMKNLFSSGVS</sequence>
<dbReference type="AlphaFoldDB" id="A0A1M5W5A2"/>
<organism evidence="1 2">
    <name type="scientific">Desulfofustis glycolicus DSM 9705</name>
    <dbReference type="NCBI Taxonomy" id="1121409"/>
    <lineage>
        <taxon>Bacteria</taxon>
        <taxon>Pseudomonadati</taxon>
        <taxon>Thermodesulfobacteriota</taxon>
        <taxon>Desulfobulbia</taxon>
        <taxon>Desulfobulbales</taxon>
        <taxon>Desulfocapsaceae</taxon>
        <taxon>Desulfofustis</taxon>
    </lineage>
</organism>
<reference evidence="1 2" key="1">
    <citation type="submission" date="2016-11" db="EMBL/GenBank/DDBJ databases">
        <authorList>
            <person name="Jaros S."/>
            <person name="Januszkiewicz K."/>
            <person name="Wedrychowicz H."/>
        </authorList>
    </citation>
    <scope>NUCLEOTIDE SEQUENCE [LARGE SCALE GENOMIC DNA]</scope>
    <source>
        <strain evidence="1 2">DSM 9705</strain>
    </source>
</reference>
<dbReference type="EMBL" id="FQXS01000011">
    <property type="protein sequence ID" value="SHH82640.1"/>
    <property type="molecule type" value="Genomic_DNA"/>
</dbReference>
<dbReference type="Proteomes" id="UP000184139">
    <property type="component" value="Unassembled WGS sequence"/>
</dbReference>
<evidence type="ECO:0000313" key="2">
    <source>
        <dbReference type="Proteomes" id="UP000184139"/>
    </source>
</evidence>
<gene>
    <name evidence="1" type="ORF">SAMN02745124_02075</name>
</gene>